<accession>A0A1H7AHI7</accession>
<dbReference type="PROSITE" id="PS50056">
    <property type="entry name" value="TYR_PHOSPHATASE_2"/>
    <property type="match status" value="1"/>
</dbReference>
<proteinExistence type="predicted"/>
<keyword evidence="1" id="KW-0732">Signal</keyword>
<dbReference type="Proteomes" id="UP000199662">
    <property type="component" value="Unassembled WGS sequence"/>
</dbReference>
<feature type="signal peptide" evidence="1">
    <location>
        <begin position="1"/>
        <end position="26"/>
    </location>
</feature>
<dbReference type="InterPro" id="IPR029021">
    <property type="entry name" value="Prot-tyrosine_phosphatase-like"/>
</dbReference>
<dbReference type="Gene3D" id="3.90.190.10">
    <property type="entry name" value="Protein tyrosine phosphatase superfamily"/>
    <property type="match status" value="1"/>
</dbReference>
<sequence length="312" mass="35768">MYKWKQKTVLFTMILSFITSCSIVFAAEPPVGVSILKYDRPAGTNDLPRNFRTAQSEFKKTSKDQTMPSREGLENLRLSGSSYFSKNEFREMLKQLPKHDLVILDLRAESHGYINDNGVSWYTAYKAANRDMSAKQIDAVEMEALNAVLHKVVPVAVLSKDKSIDSEDALYVEQVMTEKEFVESQGVRYYRIPVADYDAPSDANIDQFLKFYKKLAGNTWIHTHCEAGEGRTTTFMSMIDMLHNAENLSYDEIMTRQVLLGGQDLRSATSKDSVKKEGYLRRALFTKHFYDYVKVNPDLGKHWSQWAKEQGY</sequence>
<evidence type="ECO:0000313" key="4">
    <source>
        <dbReference type="Proteomes" id="UP000199662"/>
    </source>
</evidence>
<dbReference type="Pfam" id="PF14566">
    <property type="entry name" value="PTPlike_phytase"/>
    <property type="match status" value="1"/>
</dbReference>
<dbReference type="PROSITE" id="PS51257">
    <property type="entry name" value="PROKAR_LIPOPROTEIN"/>
    <property type="match status" value="1"/>
</dbReference>
<evidence type="ECO:0000256" key="1">
    <source>
        <dbReference type="SAM" id="SignalP"/>
    </source>
</evidence>
<gene>
    <name evidence="3" type="ORF">SAMN05660742_112118</name>
</gene>
<dbReference type="Gene3D" id="3.30.70.1690">
    <property type="match status" value="1"/>
</dbReference>
<feature type="chain" id="PRO_5011634033" evidence="1">
    <location>
        <begin position="27"/>
        <end position="312"/>
    </location>
</feature>
<dbReference type="SUPFAM" id="SSF52799">
    <property type="entry name" value="(Phosphotyrosine protein) phosphatases II"/>
    <property type="match status" value="1"/>
</dbReference>
<dbReference type="STRING" id="84035.SAMN05660742_112118"/>
<dbReference type="SMART" id="SM01301">
    <property type="entry name" value="PTPlike_phytase"/>
    <property type="match status" value="1"/>
</dbReference>
<protein>
    <submittedName>
        <fullName evidence="3">Inositol hexakisphosphate</fullName>
    </submittedName>
</protein>
<dbReference type="AlphaFoldDB" id="A0A1H7AHI7"/>
<dbReference type="EMBL" id="FNZK01000012">
    <property type="protein sequence ID" value="SEJ64386.1"/>
    <property type="molecule type" value="Genomic_DNA"/>
</dbReference>
<keyword evidence="4" id="KW-1185">Reference proteome</keyword>
<organism evidence="3 4">
    <name type="scientific">Propionispira arboris</name>
    <dbReference type="NCBI Taxonomy" id="84035"/>
    <lineage>
        <taxon>Bacteria</taxon>
        <taxon>Bacillati</taxon>
        <taxon>Bacillota</taxon>
        <taxon>Negativicutes</taxon>
        <taxon>Selenomonadales</taxon>
        <taxon>Selenomonadaceae</taxon>
        <taxon>Propionispira</taxon>
    </lineage>
</organism>
<evidence type="ECO:0000259" key="2">
    <source>
        <dbReference type="PROSITE" id="PS50056"/>
    </source>
</evidence>
<dbReference type="RefSeq" id="WP_091832309.1">
    <property type="nucleotide sequence ID" value="NZ_FNZK01000012.1"/>
</dbReference>
<name>A0A1H7AHI7_9FIRM</name>
<dbReference type="InterPro" id="IPR000387">
    <property type="entry name" value="Tyr_Pase_dom"/>
</dbReference>
<feature type="domain" description="Tyrosine specific protein phosphatases" evidence="2">
    <location>
        <begin position="206"/>
        <end position="254"/>
    </location>
</feature>
<evidence type="ECO:0000313" key="3">
    <source>
        <dbReference type="EMBL" id="SEJ64386.1"/>
    </source>
</evidence>
<reference evidence="3 4" key="1">
    <citation type="submission" date="2016-10" db="EMBL/GenBank/DDBJ databases">
        <authorList>
            <person name="de Groot N.N."/>
        </authorList>
    </citation>
    <scope>NUCLEOTIDE SEQUENCE [LARGE SCALE GENOMIC DNA]</scope>
    <source>
        <strain evidence="3 4">DSM 2179</strain>
    </source>
</reference>